<proteinExistence type="predicted"/>
<gene>
    <name evidence="1" type="ORF">AFERRI_30193</name>
</gene>
<name>A0A060ULN5_9PROT</name>
<reference evidence="1" key="1">
    <citation type="submission" date="2014-03" db="EMBL/GenBank/DDBJ databases">
        <authorList>
            <person name="Genoscope - CEA"/>
        </authorList>
    </citation>
    <scope>NUCLEOTIDE SEQUENCE [LARGE SCALE GENOMIC DNA]</scope>
    <source>
        <strain evidence="1">CF27</strain>
    </source>
</reference>
<organism evidence="1">
    <name type="scientific">Acidithiobacillus ferrivorans</name>
    <dbReference type="NCBI Taxonomy" id="160808"/>
    <lineage>
        <taxon>Bacteria</taxon>
        <taxon>Pseudomonadati</taxon>
        <taxon>Pseudomonadota</taxon>
        <taxon>Acidithiobacillia</taxon>
        <taxon>Acidithiobacillales</taxon>
        <taxon>Acidithiobacillaceae</taxon>
        <taxon>Acidithiobacillus</taxon>
    </lineage>
</organism>
<reference evidence="1" key="2">
    <citation type="submission" date="2014-07" db="EMBL/GenBank/DDBJ databases">
        <title>Initial genome analysis of the psychrotolerant acidophile Acidithiobacillus ferrivorans CF27: insights into iron and sulfur oxidation pathways and into biofilm formation.</title>
        <authorList>
            <person name="Talla E."/>
            <person name="Hedrich S."/>
            <person name="Mangenot S."/>
            <person name="Ji B."/>
            <person name="Johnson D.B."/>
            <person name="Barbe V."/>
            <person name="Bonnefoy V."/>
        </authorList>
    </citation>
    <scope>NUCLEOTIDE SEQUENCE [LARGE SCALE GENOMIC DNA]</scope>
    <source>
        <strain evidence="1">CF27</strain>
    </source>
</reference>
<comment type="caution">
    <text evidence="1">The sequence shown here is derived from an EMBL/GenBank/DDBJ whole genome shotgun (WGS) entry which is preliminary data.</text>
</comment>
<dbReference type="EMBL" id="CCCS020000023">
    <property type="protein sequence ID" value="CDQ09547.1"/>
    <property type="molecule type" value="Genomic_DNA"/>
</dbReference>
<protein>
    <submittedName>
        <fullName evidence="1">Uncharacterized protein</fullName>
    </submittedName>
</protein>
<evidence type="ECO:0000313" key="1">
    <source>
        <dbReference type="EMBL" id="CDQ09547.1"/>
    </source>
</evidence>
<accession>A0A060ULN5</accession>
<sequence length="64" mass="7128">MMCPSWDGRDSRADSSGRTVMVQNCIACTEKEIIGRLVFGSPMISMMGTSNNYQWHIFCSVYAG</sequence>
<dbReference type="AlphaFoldDB" id="A0A060ULN5"/>